<evidence type="ECO:0008006" key="5">
    <source>
        <dbReference type="Google" id="ProtNLM"/>
    </source>
</evidence>
<reference evidence="4" key="1">
    <citation type="submission" date="2021-01" db="EMBL/GenBank/DDBJ databases">
        <authorList>
            <person name="Corre E."/>
            <person name="Pelletier E."/>
            <person name="Niang G."/>
            <person name="Scheremetjew M."/>
            <person name="Finn R."/>
            <person name="Kale V."/>
            <person name="Holt S."/>
            <person name="Cochrane G."/>
            <person name="Meng A."/>
            <person name="Brown T."/>
            <person name="Cohen L."/>
        </authorList>
    </citation>
    <scope>NUCLEOTIDE SEQUENCE</scope>
    <source>
        <strain evidence="4">RCC3387</strain>
    </source>
</reference>
<feature type="chain" id="PRO_5031276166" description="Claudin" evidence="3">
    <location>
        <begin position="24"/>
        <end position="224"/>
    </location>
</feature>
<dbReference type="AlphaFoldDB" id="A0A7S2PVY2"/>
<evidence type="ECO:0000256" key="1">
    <source>
        <dbReference type="SAM" id="MobiDB-lite"/>
    </source>
</evidence>
<protein>
    <recommendedName>
        <fullName evidence="5">Claudin</fullName>
    </recommendedName>
</protein>
<keyword evidence="2" id="KW-0472">Membrane</keyword>
<sequence length="224" mass="23284">MSAAAGFCTGCAWLLFALCGALSLVGLVGTWGEAKTEMSINDWVGAGVTVKFTLWHFEYSGQLLGYGGEASASIDDWLHCGREGNAESVAEQCDAFRTMRFFTFVAFGASLVAVLLVSCLCGMVFCGRPVRCMSGGVLTAVIGSVAAVAAGIAFVTFCRFHESGVITEKTELGNGSRSMGAVTVAAAAASAMQAFGWCRSPARNKRGTDLTGSSSESETLSESD</sequence>
<feature type="transmembrane region" description="Helical" evidence="2">
    <location>
        <begin position="137"/>
        <end position="157"/>
    </location>
</feature>
<gene>
    <name evidence="4" type="ORF">BRAN1462_LOCUS44899</name>
</gene>
<feature type="region of interest" description="Disordered" evidence="1">
    <location>
        <begin position="202"/>
        <end position="224"/>
    </location>
</feature>
<name>A0A7S2PVY2_9DINO</name>
<feature type="signal peptide" evidence="3">
    <location>
        <begin position="1"/>
        <end position="23"/>
    </location>
</feature>
<dbReference type="EMBL" id="HBGW01070406">
    <property type="protein sequence ID" value="CAD9620246.1"/>
    <property type="molecule type" value="Transcribed_RNA"/>
</dbReference>
<keyword evidence="3" id="KW-0732">Signal</keyword>
<proteinExistence type="predicted"/>
<evidence type="ECO:0000256" key="3">
    <source>
        <dbReference type="SAM" id="SignalP"/>
    </source>
</evidence>
<feature type="compositionally biased region" description="Low complexity" evidence="1">
    <location>
        <begin position="209"/>
        <end position="218"/>
    </location>
</feature>
<accession>A0A7S2PVY2</accession>
<feature type="transmembrane region" description="Helical" evidence="2">
    <location>
        <begin position="101"/>
        <end position="125"/>
    </location>
</feature>
<evidence type="ECO:0000313" key="4">
    <source>
        <dbReference type="EMBL" id="CAD9620246.1"/>
    </source>
</evidence>
<organism evidence="4">
    <name type="scientific">Zooxanthella nutricula</name>
    <dbReference type="NCBI Taxonomy" id="1333877"/>
    <lineage>
        <taxon>Eukaryota</taxon>
        <taxon>Sar</taxon>
        <taxon>Alveolata</taxon>
        <taxon>Dinophyceae</taxon>
        <taxon>Peridiniales</taxon>
        <taxon>Peridiniales incertae sedis</taxon>
        <taxon>Zooxanthella</taxon>
    </lineage>
</organism>
<keyword evidence="2" id="KW-1133">Transmembrane helix</keyword>
<keyword evidence="2" id="KW-0812">Transmembrane</keyword>
<evidence type="ECO:0000256" key="2">
    <source>
        <dbReference type="SAM" id="Phobius"/>
    </source>
</evidence>